<evidence type="ECO:0000256" key="5">
    <source>
        <dbReference type="ARBA" id="ARBA00022967"/>
    </source>
</evidence>
<evidence type="ECO:0000256" key="6">
    <source>
        <dbReference type="ARBA" id="ARBA00023136"/>
    </source>
</evidence>
<evidence type="ECO:0000256" key="4">
    <source>
        <dbReference type="ARBA" id="ARBA00022840"/>
    </source>
</evidence>
<feature type="domain" description="ABC transporter" evidence="7">
    <location>
        <begin position="2"/>
        <end position="239"/>
    </location>
</feature>
<dbReference type="eggNOG" id="COG3638">
    <property type="taxonomic scope" value="Bacteria"/>
</dbReference>
<evidence type="ECO:0000256" key="3">
    <source>
        <dbReference type="ARBA" id="ARBA00022741"/>
    </source>
</evidence>
<dbReference type="KEGG" id="cmd:B841_01735"/>
<dbReference type="GO" id="GO:0016887">
    <property type="term" value="F:ATP hydrolysis activity"/>
    <property type="evidence" value="ECO:0007669"/>
    <property type="project" value="InterPro"/>
</dbReference>
<dbReference type="GO" id="GO:0005524">
    <property type="term" value="F:ATP binding"/>
    <property type="evidence" value="ECO:0007669"/>
    <property type="project" value="UniProtKB-KW"/>
</dbReference>
<organism evidence="8 9">
    <name type="scientific">Corynebacterium maris DSM 45190</name>
    <dbReference type="NCBI Taxonomy" id="1224163"/>
    <lineage>
        <taxon>Bacteria</taxon>
        <taxon>Bacillati</taxon>
        <taxon>Actinomycetota</taxon>
        <taxon>Actinomycetes</taxon>
        <taxon>Mycobacteriales</taxon>
        <taxon>Corynebacteriaceae</taxon>
        <taxon>Corynebacterium</taxon>
    </lineage>
</organism>
<dbReference type="SUPFAM" id="SSF52540">
    <property type="entry name" value="P-loop containing nucleoside triphosphate hydrolases"/>
    <property type="match status" value="1"/>
</dbReference>
<gene>
    <name evidence="8" type="ORF">B841_01735</name>
</gene>
<dbReference type="PANTHER" id="PTHR43166">
    <property type="entry name" value="AMINO ACID IMPORT ATP-BINDING PROTEIN"/>
    <property type="match status" value="1"/>
</dbReference>
<protein>
    <submittedName>
        <fullName evidence="8">ABC-type phosphate/phosphonate transport system, ATPase component</fullName>
    </submittedName>
</protein>
<dbReference type="HOGENOM" id="CLU_000604_1_22_11"/>
<dbReference type="Proteomes" id="UP000015388">
    <property type="component" value="Chromosome"/>
</dbReference>
<dbReference type="AlphaFoldDB" id="S5SZY1"/>
<dbReference type="InterPro" id="IPR017871">
    <property type="entry name" value="ABC_transporter-like_CS"/>
</dbReference>
<keyword evidence="4" id="KW-0067">ATP-binding</keyword>
<reference evidence="8 9" key="1">
    <citation type="submission" date="2012-11" db="EMBL/GenBank/DDBJ databases">
        <title>The complete genome sequence of Corynebacterium maris Coryn-1 (=DSM 45190).</title>
        <authorList>
            <person name="Schaffert L."/>
            <person name="Albersmeier A."/>
            <person name="Kalinowski J."/>
            <person name="Ruckert C."/>
        </authorList>
    </citation>
    <scope>NUCLEOTIDE SEQUENCE [LARGE SCALE GENOMIC DNA]</scope>
    <source>
        <strain evidence="9">Coryn-1</strain>
    </source>
</reference>
<evidence type="ECO:0000313" key="8">
    <source>
        <dbReference type="EMBL" id="AGS33830.1"/>
    </source>
</evidence>
<dbReference type="PROSITE" id="PS00211">
    <property type="entry name" value="ABC_TRANSPORTER_1"/>
    <property type="match status" value="1"/>
</dbReference>
<dbReference type="Gene3D" id="3.40.50.300">
    <property type="entry name" value="P-loop containing nucleotide triphosphate hydrolases"/>
    <property type="match status" value="1"/>
</dbReference>
<dbReference type="OrthoDB" id="3190580at2"/>
<dbReference type="PATRIC" id="fig|1224163.3.peg.350"/>
<dbReference type="SMART" id="SM00382">
    <property type="entry name" value="AAA"/>
    <property type="match status" value="1"/>
</dbReference>
<dbReference type="EMBL" id="CP003924">
    <property type="protein sequence ID" value="AGS33830.1"/>
    <property type="molecule type" value="Genomic_DNA"/>
</dbReference>
<dbReference type="InterPro" id="IPR003439">
    <property type="entry name" value="ABC_transporter-like_ATP-bd"/>
</dbReference>
<dbReference type="PANTHER" id="PTHR43166:SF6">
    <property type="entry name" value="PHOSPHONATES IMPORT ATP-BINDING PROTEIN PHNC"/>
    <property type="match status" value="1"/>
</dbReference>
<dbReference type="STRING" id="1224163.B841_01735"/>
<keyword evidence="2" id="KW-1003">Cell membrane</keyword>
<evidence type="ECO:0000256" key="2">
    <source>
        <dbReference type="ARBA" id="ARBA00022475"/>
    </source>
</evidence>
<keyword evidence="1" id="KW-0813">Transport</keyword>
<keyword evidence="9" id="KW-1185">Reference proteome</keyword>
<proteinExistence type="predicted"/>
<name>S5SZY1_9CORY</name>
<dbReference type="InterPro" id="IPR027417">
    <property type="entry name" value="P-loop_NTPase"/>
</dbReference>
<evidence type="ECO:0000256" key="1">
    <source>
        <dbReference type="ARBA" id="ARBA00022448"/>
    </source>
</evidence>
<dbReference type="PROSITE" id="PS50893">
    <property type="entry name" value="ABC_TRANSPORTER_2"/>
    <property type="match status" value="1"/>
</dbReference>
<keyword evidence="3" id="KW-0547">Nucleotide-binding</keyword>
<dbReference type="Pfam" id="PF00005">
    <property type="entry name" value="ABC_tran"/>
    <property type="match status" value="1"/>
</dbReference>
<sequence>MITVRDLSVRYDDALILDGVNLDLRSGTTALLGPSGAGKSTLLKTLTGFSPITFGTVHVGGVDVGEATARQLRELRSRVGHVFQQFHLIGRLPVLTNVLLGAAHRAGPVNLVGGFRPADRKRAQELLERVGVADKAHAQARTLSGGQQQRVAIARALMQDPEVILADEPTASLDPATSRAVIDLLRGIEDVPVLISLHDPALALEQDRVIGLRDGKIVLDDDAVNLHTTLLASMWGGDD</sequence>
<evidence type="ECO:0000259" key="7">
    <source>
        <dbReference type="PROSITE" id="PS50893"/>
    </source>
</evidence>
<keyword evidence="6" id="KW-0472">Membrane</keyword>
<keyword evidence="5" id="KW-1278">Translocase</keyword>
<dbReference type="InterPro" id="IPR050086">
    <property type="entry name" value="MetN_ABC_transporter-like"/>
</dbReference>
<dbReference type="InterPro" id="IPR003593">
    <property type="entry name" value="AAA+_ATPase"/>
</dbReference>
<dbReference type="RefSeq" id="WP_020933765.1">
    <property type="nucleotide sequence ID" value="NC_021915.1"/>
</dbReference>
<evidence type="ECO:0000313" key="9">
    <source>
        <dbReference type="Proteomes" id="UP000015388"/>
    </source>
</evidence>
<accession>S5SZY1</accession>